<dbReference type="KEGG" id="ppoa:BJK05_19225"/>
<dbReference type="Proteomes" id="UP000696310">
    <property type="component" value="Unassembled WGS sequence"/>
</dbReference>
<evidence type="ECO:0000313" key="2">
    <source>
        <dbReference type="Proteomes" id="UP000696310"/>
    </source>
</evidence>
<organism evidence="1 2">
    <name type="scientific">Pectobacterium polaris</name>
    <dbReference type="NCBI Taxonomy" id="2042057"/>
    <lineage>
        <taxon>Bacteria</taxon>
        <taxon>Pseudomonadati</taxon>
        <taxon>Pseudomonadota</taxon>
        <taxon>Gammaproteobacteria</taxon>
        <taxon>Enterobacterales</taxon>
        <taxon>Pectobacteriaceae</taxon>
        <taxon>Pectobacterium</taxon>
    </lineage>
</organism>
<dbReference type="GeneID" id="61410812"/>
<sequence length="171" mass="19358">MENTEKGAFFVLLKAFDRLAAVLQSMDMTLPKTVVLLTDDLWNYLASETQDINISPALEAIDATVVDEQGANSEEILKNLYLYAFSDFLMFFSEGKASLEAAESSIIDAYDYMAAQQFLRNEKEGKAVMLSDDDEEKIKNDPLYVNELTALRTDRIFAENIVLWDNVVAFR</sequence>
<dbReference type="RefSeq" id="WP_095701467.1">
    <property type="nucleotide sequence ID" value="NZ_CP017482.1"/>
</dbReference>
<name>A0AAW4P123_9GAMM</name>
<evidence type="ECO:0000313" key="1">
    <source>
        <dbReference type="EMBL" id="MBW5893007.1"/>
    </source>
</evidence>
<reference evidence="1" key="2">
    <citation type="submission" date="2021-01" db="EMBL/GenBank/DDBJ databases">
        <authorList>
            <person name="Vargas Peralta D."/>
        </authorList>
    </citation>
    <scope>NUCLEOTIDE SEQUENCE</scope>
    <source>
        <strain evidence="1">A3</strain>
    </source>
</reference>
<protein>
    <submittedName>
        <fullName evidence="1">Uncharacterized protein</fullName>
    </submittedName>
</protein>
<accession>A0AAW4P123</accession>
<dbReference type="EMBL" id="JAESHX010000058">
    <property type="protein sequence ID" value="MBW5893007.1"/>
    <property type="molecule type" value="Genomic_DNA"/>
</dbReference>
<comment type="caution">
    <text evidence="1">The sequence shown here is derived from an EMBL/GenBank/DDBJ whole genome shotgun (WGS) entry which is preliminary data.</text>
</comment>
<proteinExistence type="predicted"/>
<dbReference type="AlphaFoldDB" id="A0AAW4P123"/>
<reference evidence="1" key="1">
    <citation type="journal article" date="2021" name="bioRxiv">
        <title>Identification of Pectobacterium species isolated from the soft rot of tetecho (Neobuxbaumia tetetzo), a columnar cactus, and associated metagenomics.</title>
        <authorList>
            <person name="Vargas-Peralta D."/>
            <person name="Narvaez-Barragan D.A."/>
            <person name="de Sandozequi A."/>
            <person name="Romero-Gutierrez M.F."/>
            <person name="Segovia L."/>
            <person name="Martinez-Anaya C."/>
            <person name="Alcaraz L.D."/>
            <person name="de la Torre Almaraz R."/>
        </authorList>
    </citation>
    <scope>NUCLEOTIDE SEQUENCE</scope>
    <source>
        <strain evidence="1">A3</strain>
    </source>
</reference>
<gene>
    <name evidence="1" type="ORF">IM880_12360</name>
</gene>